<evidence type="ECO:0000313" key="5">
    <source>
        <dbReference type="Proteomes" id="UP000260808"/>
    </source>
</evidence>
<accession>A0A3E4UW29</accession>
<dbReference type="Proteomes" id="UP000260808">
    <property type="component" value="Unassembled WGS sequence"/>
</dbReference>
<sequence length="477" mass="56572">MAITKILNIKSQSNLHNAIEYILKPEKTKEQLWVGGNAGNTTQEVYRTMMDTKQTWGKLDGRKGYHIIISWKPGECTEEKAYQIIQEFCQEYLGENYDYVFGIHTDRKHCHGHVVFNSVNRVTGYKYRYERGDWEKFMQPITDKLCVKYGLPKLKYDKGNQKGVSYGEWKDGGKSSWKKMIRADIDYAISKSETYEEFLEQMGSMHYQIQEGTSREEGEILSLKLPGQKKYCRTKKKTLGEAYTVAAIRERIGKEWKRYPYPKSPKIKVCRSNGRWNRAYRMGGYQASHIRDIYEIQNRYAKGNPYATNAGSMRKHLLEIRKLRDDCRYLVRMDIRSRAALEQREKEVLQEEKRLKQQRSLEWEFQNHGTYQKYQELENKLAQIPAWEDRFEQVLDELESLQAQLPNGVDQIQTGKEQLQEIRQEKRLIRQIKQMDEEHKQIRAFPKQSLHPGSKEIRWDPKKPQRKGGKKWKRNGK</sequence>
<dbReference type="EMBL" id="QSSX01000070">
    <property type="protein sequence ID" value="RGM17303.1"/>
    <property type="molecule type" value="Genomic_DNA"/>
</dbReference>
<keyword evidence="1" id="KW-0175">Coiled coil</keyword>
<evidence type="ECO:0000256" key="1">
    <source>
        <dbReference type="SAM" id="Coils"/>
    </source>
</evidence>
<proteinExistence type="predicted"/>
<gene>
    <name evidence="4" type="ORF">DXC31_16405</name>
</gene>
<feature type="domain" description="MobA/VirD2-like nuclease" evidence="3">
    <location>
        <begin position="21"/>
        <end position="151"/>
    </location>
</feature>
<dbReference type="InterPro" id="IPR005094">
    <property type="entry name" value="Endonuclease_MobA/VirD2"/>
</dbReference>
<evidence type="ECO:0000256" key="2">
    <source>
        <dbReference type="SAM" id="MobiDB-lite"/>
    </source>
</evidence>
<evidence type="ECO:0000313" key="4">
    <source>
        <dbReference type="EMBL" id="RGM17303.1"/>
    </source>
</evidence>
<dbReference type="Pfam" id="PF03432">
    <property type="entry name" value="Relaxase"/>
    <property type="match status" value="1"/>
</dbReference>
<dbReference type="AlphaFoldDB" id="A0A3E4UW29"/>
<name>A0A3E4UW29_MEDGN</name>
<evidence type="ECO:0000259" key="3">
    <source>
        <dbReference type="Pfam" id="PF03432"/>
    </source>
</evidence>
<organism evidence="4 5">
    <name type="scientific">Mediterraneibacter gnavus</name>
    <name type="common">Ruminococcus gnavus</name>
    <dbReference type="NCBI Taxonomy" id="33038"/>
    <lineage>
        <taxon>Bacteria</taxon>
        <taxon>Bacillati</taxon>
        <taxon>Bacillota</taxon>
        <taxon>Clostridia</taxon>
        <taxon>Lachnospirales</taxon>
        <taxon>Lachnospiraceae</taxon>
        <taxon>Mediterraneibacter</taxon>
    </lineage>
</organism>
<feature type="region of interest" description="Disordered" evidence="2">
    <location>
        <begin position="438"/>
        <end position="477"/>
    </location>
</feature>
<feature type="coiled-coil region" evidence="1">
    <location>
        <begin position="332"/>
        <end position="404"/>
    </location>
</feature>
<dbReference type="RefSeq" id="WP_151165553.1">
    <property type="nucleotide sequence ID" value="NZ_JADMTQ010000032.1"/>
</dbReference>
<feature type="compositionally biased region" description="Basic and acidic residues" evidence="2">
    <location>
        <begin position="453"/>
        <end position="463"/>
    </location>
</feature>
<comment type="caution">
    <text evidence="4">The sequence shown here is derived from an EMBL/GenBank/DDBJ whole genome shotgun (WGS) entry which is preliminary data.</text>
</comment>
<feature type="compositionally biased region" description="Basic residues" evidence="2">
    <location>
        <begin position="464"/>
        <end position="477"/>
    </location>
</feature>
<protein>
    <recommendedName>
        <fullName evidence="3">MobA/VirD2-like nuclease domain-containing protein</fullName>
    </recommendedName>
</protein>
<reference evidence="4 5" key="1">
    <citation type="submission" date="2018-08" db="EMBL/GenBank/DDBJ databases">
        <title>A genome reference for cultivated species of the human gut microbiota.</title>
        <authorList>
            <person name="Zou Y."/>
            <person name="Xue W."/>
            <person name="Luo G."/>
        </authorList>
    </citation>
    <scope>NUCLEOTIDE SEQUENCE [LARGE SCALE GENOMIC DNA]</scope>
    <source>
        <strain evidence="4 5">TF01-20-2</strain>
    </source>
</reference>